<feature type="signal peptide" evidence="6">
    <location>
        <begin position="1"/>
        <end position="31"/>
    </location>
</feature>
<dbReference type="InterPro" id="IPR029034">
    <property type="entry name" value="Cystine-knot_cytokine"/>
</dbReference>
<comment type="similarity">
    <text evidence="2">Belongs to the IL-17 family.</text>
</comment>
<evidence type="ECO:0000256" key="3">
    <source>
        <dbReference type="ARBA" id="ARBA00022514"/>
    </source>
</evidence>
<evidence type="ECO:0000313" key="7">
    <source>
        <dbReference type="EMBL" id="CAH2324145.1"/>
    </source>
</evidence>
<sequence length="217" mass="24933">MVRRQVTFMDVVSAMWILCIFALMSTNICEAIKGAKAGKHGLREHHIHEHHHNHDDHHCYTAEEGVPSTMINRFAGRKMNWNNHITVKLVSNIENGEGRDGGKRRRKREQGQGCPINEFAANRDDIKDRSISPWEYRIDTDETRYPQKLAFAHCLCKGCIHTHGTRVSENHSLVSVPVEQTMLVLRRKTCAHDKSKYAFEVDYINVPVACTCAKPRY</sequence>
<organism evidence="7 8">
    <name type="scientific">Pelobates cultripes</name>
    <name type="common">Western spadefoot toad</name>
    <dbReference type="NCBI Taxonomy" id="61616"/>
    <lineage>
        <taxon>Eukaryota</taxon>
        <taxon>Metazoa</taxon>
        <taxon>Chordata</taxon>
        <taxon>Craniata</taxon>
        <taxon>Vertebrata</taxon>
        <taxon>Euteleostomi</taxon>
        <taxon>Amphibia</taxon>
        <taxon>Batrachia</taxon>
        <taxon>Anura</taxon>
        <taxon>Pelobatoidea</taxon>
        <taxon>Pelobatidae</taxon>
        <taxon>Pelobates</taxon>
    </lineage>
</organism>
<evidence type="ECO:0000256" key="1">
    <source>
        <dbReference type="ARBA" id="ARBA00004613"/>
    </source>
</evidence>
<dbReference type="GO" id="GO:0005615">
    <property type="term" value="C:extracellular space"/>
    <property type="evidence" value="ECO:0007669"/>
    <property type="project" value="UniProtKB-KW"/>
</dbReference>
<evidence type="ECO:0000256" key="2">
    <source>
        <dbReference type="ARBA" id="ARBA00007236"/>
    </source>
</evidence>
<protein>
    <submittedName>
        <fullName evidence="7">Interleukin-17C</fullName>
    </submittedName>
</protein>
<dbReference type="PRINTS" id="PR01932">
    <property type="entry name" value="INTRLEUKIN17"/>
</dbReference>
<dbReference type="SUPFAM" id="SSF57501">
    <property type="entry name" value="Cystine-knot cytokines"/>
    <property type="match status" value="1"/>
</dbReference>
<evidence type="ECO:0000256" key="6">
    <source>
        <dbReference type="SAM" id="SignalP"/>
    </source>
</evidence>
<dbReference type="InterPro" id="IPR010345">
    <property type="entry name" value="IL-17_fam"/>
</dbReference>
<accession>A0AAD1TDR8</accession>
<dbReference type="Gene3D" id="2.10.90.10">
    <property type="entry name" value="Cystine-knot cytokines"/>
    <property type="match status" value="1"/>
</dbReference>
<keyword evidence="4" id="KW-0964">Secreted</keyword>
<feature type="chain" id="PRO_5041928967" evidence="6">
    <location>
        <begin position="32"/>
        <end position="217"/>
    </location>
</feature>
<dbReference type="Proteomes" id="UP001295444">
    <property type="component" value="Chromosome 12"/>
</dbReference>
<gene>
    <name evidence="7" type="ORF">PECUL_23A051905</name>
</gene>
<dbReference type="GO" id="GO:0006954">
    <property type="term" value="P:inflammatory response"/>
    <property type="evidence" value="ECO:0007669"/>
    <property type="project" value="InterPro"/>
</dbReference>
<dbReference type="InterPro" id="IPR020440">
    <property type="entry name" value="IL-17_chr"/>
</dbReference>
<evidence type="ECO:0000313" key="8">
    <source>
        <dbReference type="Proteomes" id="UP001295444"/>
    </source>
</evidence>
<dbReference type="AlphaFoldDB" id="A0AAD1TDR8"/>
<proteinExistence type="inferred from homology"/>
<evidence type="ECO:0000256" key="4">
    <source>
        <dbReference type="ARBA" id="ARBA00022525"/>
    </source>
</evidence>
<dbReference type="GO" id="GO:0005125">
    <property type="term" value="F:cytokine activity"/>
    <property type="evidence" value="ECO:0007669"/>
    <property type="project" value="UniProtKB-KW"/>
</dbReference>
<dbReference type="EMBL" id="OW240923">
    <property type="protein sequence ID" value="CAH2324145.1"/>
    <property type="molecule type" value="Genomic_DNA"/>
</dbReference>
<keyword evidence="5 6" id="KW-0732">Signal</keyword>
<reference evidence="7" key="1">
    <citation type="submission" date="2022-03" db="EMBL/GenBank/DDBJ databases">
        <authorList>
            <person name="Alioto T."/>
            <person name="Alioto T."/>
            <person name="Gomez Garrido J."/>
        </authorList>
    </citation>
    <scope>NUCLEOTIDE SEQUENCE</scope>
</reference>
<name>A0AAD1TDR8_PELCU</name>
<keyword evidence="8" id="KW-1185">Reference proteome</keyword>
<evidence type="ECO:0000256" key="5">
    <source>
        <dbReference type="ARBA" id="ARBA00022729"/>
    </source>
</evidence>
<keyword evidence="3" id="KW-0202">Cytokine</keyword>
<comment type="subcellular location">
    <subcellularLocation>
        <location evidence="1">Secreted</location>
    </subcellularLocation>
</comment>
<dbReference type="Pfam" id="PF06083">
    <property type="entry name" value="IL17"/>
    <property type="match status" value="1"/>
</dbReference>